<feature type="non-terminal residue" evidence="1">
    <location>
        <position position="369"/>
    </location>
</feature>
<sequence>MAGSVDASTVRKNTASARHRAAVSAAVVDVCRAQSPVLAGNDAVRDAFVAAVRHHRVAPLAHVLLREADPVVAAELKGDRDAAMIRHLTASVVLDDLGHTLGELPWVTFKGPVLSEHAHPAPGLRSYTDVDVLVPPAELRTTVELLLAAGWQVIDFRDMLVNVHTPGEMHLVSPQGVLVDLHWSLINMQQTRRQFTVDTGALLERRVSRPVGGTATWTLDAADSLIHVCLHAALTGAHKMLWLLDADQLARQIGDWDDVARRADGWGAAPALAIVLARSRALLGTPLPRDLDRRLGVSAGFRLVTGAVDRLRPVAGLTREASLPRLVARSARPSGGRTLSAIGRRGLRGVGERLRPAGRAGDAAQREPA</sequence>
<dbReference type="EMBL" id="QUAL01000103">
    <property type="protein sequence ID" value="RIQ25267.1"/>
    <property type="molecule type" value="Genomic_DNA"/>
</dbReference>
<dbReference type="Pfam" id="PF14907">
    <property type="entry name" value="NTP_transf_5"/>
    <property type="match status" value="1"/>
</dbReference>
<evidence type="ECO:0008006" key="3">
    <source>
        <dbReference type="Google" id="ProtNLM"/>
    </source>
</evidence>
<keyword evidence="2" id="KW-1185">Reference proteome</keyword>
<reference evidence="1 2" key="1">
    <citation type="submission" date="2018-09" db="EMBL/GenBank/DDBJ databases">
        <title>Isolation, diversity and antifungal activity of actinobacteria from wheat.</title>
        <authorList>
            <person name="Han C."/>
        </authorList>
    </citation>
    <scope>NUCLEOTIDE SEQUENCE [LARGE SCALE GENOMIC DNA]</scope>
    <source>
        <strain evidence="1 2">NEAU-YY265</strain>
    </source>
</reference>
<evidence type="ECO:0000313" key="1">
    <source>
        <dbReference type="EMBL" id="RIQ25267.1"/>
    </source>
</evidence>
<dbReference type="InterPro" id="IPR039498">
    <property type="entry name" value="NTP_transf_5"/>
</dbReference>
<proteinExistence type="predicted"/>
<dbReference type="RefSeq" id="WP_119659995.1">
    <property type="nucleotide sequence ID" value="NZ_QUAL01000103.1"/>
</dbReference>
<organism evidence="1 2">
    <name type="scientific">Jiangella rhizosphaerae</name>
    <dbReference type="NCBI Taxonomy" id="2293569"/>
    <lineage>
        <taxon>Bacteria</taxon>
        <taxon>Bacillati</taxon>
        <taxon>Actinomycetota</taxon>
        <taxon>Actinomycetes</taxon>
        <taxon>Jiangellales</taxon>
        <taxon>Jiangellaceae</taxon>
        <taxon>Jiangella</taxon>
    </lineage>
</organism>
<dbReference type="AlphaFoldDB" id="A0A418KSC1"/>
<gene>
    <name evidence="1" type="ORF">DY240_11290</name>
</gene>
<evidence type="ECO:0000313" key="2">
    <source>
        <dbReference type="Proteomes" id="UP000284057"/>
    </source>
</evidence>
<name>A0A418KSC1_9ACTN</name>
<comment type="caution">
    <text evidence="1">The sequence shown here is derived from an EMBL/GenBank/DDBJ whole genome shotgun (WGS) entry which is preliminary data.</text>
</comment>
<protein>
    <recommendedName>
        <fullName evidence="3">Nucleotidyltransferase family protein</fullName>
    </recommendedName>
</protein>
<dbReference type="OrthoDB" id="3611766at2"/>
<dbReference type="Proteomes" id="UP000284057">
    <property type="component" value="Unassembled WGS sequence"/>
</dbReference>
<accession>A0A418KSC1</accession>